<keyword evidence="1" id="KW-1133">Transmembrane helix</keyword>
<organism evidence="2 3">
    <name type="scientific">Candidatus Roizmanbacteria bacterium RIFCSPHIGHO2_12_FULL_44_10</name>
    <dbReference type="NCBI Taxonomy" id="1802054"/>
    <lineage>
        <taxon>Bacteria</taxon>
        <taxon>Candidatus Roizmaniibacteriota</taxon>
    </lineage>
</organism>
<feature type="transmembrane region" description="Helical" evidence="1">
    <location>
        <begin position="32"/>
        <end position="54"/>
    </location>
</feature>
<evidence type="ECO:0008006" key="4">
    <source>
        <dbReference type="Google" id="ProtNLM"/>
    </source>
</evidence>
<dbReference type="InterPro" id="IPR017850">
    <property type="entry name" value="Alkaline_phosphatase_core_sf"/>
</dbReference>
<dbReference type="Proteomes" id="UP000179024">
    <property type="component" value="Unassembled WGS sequence"/>
</dbReference>
<gene>
    <name evidence="2" type="ORF">A3F34_01230</name>
</gene>
<comment type="caution">
    <text evidence="2">The sequence shown here is derived from an EMBL/GenBank/DDBJ whole genome shotgun (WGS) entry which is preliminary data.</text>
</comment>
<evidence type="ECO:0000256" key="1">
    <source>
        <dbReference type="SAM" id="Phobius"/>
    </source>
</evidence>
<keyword evidence="1" id="KW-0472">Membrane</keyword>
<reference evidence="2 3" key="1">
    <citation type="journal article" date="2016" name="Nat. Commun.">
        <title>Thousands of microbial genomes shed light on interconnected biogeochemical processes in an aquifer system.</title>
        <authorList>
            <person name="Anantharaman K."/>
            <person name="Brown C.T."/>
            <person name="Hug L.A."/>
            <person name="Sharon I."/>
            <person name="Castelle C.J."/>
            <person name="Probst A.J."/>
            <person name="Thomas B.C."/>
            <person name="Singh A."/>
            <person name="Wilkins M.J."/>
            <person name="Karaoz U."/>
            <person name="Brodie E.L."/>
            <person name="Williams K.H."/>
            <person name="Hubbard S.S."/>
            <person name="Banfield J.F."/>
        </authorList>
    </citation>
    <scope>NUCLEOTIDE SEQUENCE [LARGE SCALE GENOMIC DNA]</scope>
</reference>
<sequence>MMRLKNWSLLHPILLAIFPALQYYAANSSEALLINVLVPILFSVTLMGIVWLILKILIKDKFRSALITSSLLLLFFSYQHLSGFVYNQREVFPAITKPLAENSFFIYIIFLILLGLLVRKVANQRRAAGFLTILGAYLVVSSIIRIIPIEIARAKSATNLVSLRSDEVEKELENVPQAKTRPDVYYIVPDRYANNTTLKEFYHYDNSDFTNFLKDNGFYVAEQSTTNYPKTFLSLASSLNLQHITQLSELIGLDVADNTPVFTMVQNNMLADFFQKQGYEFVYFGSWWEPTRINRHADLNINLYADSDEFLRKFGQTTALNPILNEIFNKGDILGFSDERVRENHQYQFAELKKIAEHKSPKFVFVHMLIPHSPYVLDRNSQSVDDKEDGKDIKGYKEQLICVNNQFKEAITAILKNSKTPPIIVI</sequence>
<feature type="transmembrane region" description="Helical" evidence="1">
    <location>
        <begin position="129"/>
        <end position="147"/>
    </location>
</feature>
<evidence type="ECO:0000313" key="2">
    <source>
        <dbReference type="EMBL" id="OGK38553.1"/>
    </source>
</evidence>
<dbReference type="EMBL" id="MGAE01000053">
    <property type="protein sequence ID" value="OGK38553.1"/>
    <property type="molecule type" value="Genomic_DNA"/>
</dbReference>
<evidence type="ECO:0000313" key="3">
    <source>
        <dbReference type="Proteomes" id="UP000179024"/>
    </source>
</evidence>
<name>A0A1F7I5A3_9BACT</name>
<proteinExistence type="predicted"/>
<accession>A0A1F7I5A3</accession>
<keyword evidence="1" id="KW-0812">Transmembrane</keyword>
<protein>
    <recommendedName>
        <fullName evidence="4">Sulfatase N-terminal domain-containing protein</fullName>
    </recommendedName>
</protein>
<feature type="transmembrane region" description="Helical" evidence="1">
    <location>
        <begin position="104"/>
        <end position="122"/>
    </location>
</feature>
<feature type="non-terminal residue" evidence="2">
    <location>
        <position position="426"/>
    </location>
</feature>
<dbReference type="Gene3D" id="3.40.720.10">
    <property type="entry name" value="Alkaline Phosphatase, subunit A"/>
    <property type="match status" value="1"/>
</dbReference>
<dbReference type="SUPFAM" id="SSF53649">
    <property type="entry name" value="Alkaline phosphatase-like"/>
    <property type="match status" value="1"/>
</dbReference>
<feature type="transmembrane region" description="Helical" evidence="1">
    <location>
        <begin position="66"/>
        <end position="84"/>
    </location>
</feature>
<dbReference type="AlphaFoldDB" id="A0A1F7I5A3"/>